<comment type="caution">
    <text evidence="7">The sequence shown here is derived from an EMBL/GenBank/DDBJ whole genome shotgun (WGS) entry which is preliminary data.</text>
</comment>
<protein>
    <recommendedName>
        <fullName evidence="6">S-protein homolog</fullName>
    </recommendedName>
</protein>
<evidence type="ECO:0000256" key="6">
    <source>
        <dbReference type="RuleBase" id="RU367044"/>
    </source>
</evidence>
<dbReference type="EMBL" id="PKPP01000095">
    <property type="protein sequence ID" value="PWA97904.1"/>
    <property type="molecule type" value="Genomic_DNA"/>
</dbReference>
<dbReference type="Proteomes" id="UP000245207">
    <property type="component" value="Unassembled WGS sequence"/>
</dbReference>
<evidence type="ECO:0000256" key="1">
    <source>
        <dbReference type="ARBA" id="ARBA00004613"/>
    </source>
</evidence>
<proteinExistence type="inferred from homology"/>
<dbReference type="PANTHER" id="PTHR31232">
    <property type="match status" value="1"/>
</dbReference>
<dbReference type="Pfam" id="PF05938">
    <property type="entry name" value="Self-incomp_S1"/>
    <property type="match status" value="1"/>
</dbReference>
<dbReference type="OrthoDB" id="1848419at2759"/>
<evidence type="ECO:0000313" key="7">
    <source>
        <dbReference type="EMBL" id="PWA97904.1"/>
    </source>
</evidence>
<evidence type="ECO:0000256" key="3">
    <source>
        <dbReference type="ARBA" id="ARBA00022471"/>
    </source>
</evidence>
<name>A0A2U1QIS8_ARTAN</name>
<comment type="similarity">
    <text evidence="2 6">Belongs to the plant self-incompatibility (S1) protein family.</text>
</comment>
<keyword evidence="4 6" id="KW-0964">Secreted</keyword>
<keyword evidence="8" id="KW-1185">Reference proteome</keyword>
<dbReference type="GO" id="GO:0060320">
    <property type="term" value="P:rejection of self pollen"/>
    <property type="evidence" value="ECO:0007669"/>
    <property type="project" value="UniProtKB-KW"/>
</dbReference>
<dbReference type="AlphaFoldDB" id="A0A2U1QIS8"/>
<feature type="signal peptide" evidence="6">
    <location>
        <begin position="1"/>
        <end position="19"/>
    </location>
</feature>
<feature type="chain" id="PRO_5025075014" description="S-protein homolog" evidence="6">
    <location>
        <begin position="20"/>
        <end position="139"/>
    </location>
</feature>
<dbReference type="InterPro" id="IPR010264">
    <property type="entry name" value="Self-incomp_S1"/>
</dbReference>
<evidence type="ECO:0000313" key="8">
    <source>
        <dbReference type="Proteomes" id="UP000245207"/>
    </source>
</evidence>
<accession>A0A2U1QIS8</accession>
<evidence type="ECO:0000256" key="2">
    <source>
        <dbReference type="ARBA" id="ARBA00005581"/>
    </source>
</evidence>
<keyword evidence="5 6" id="KW-0732">Signal</keyword>
<dbReference type="PANTHER" id="PTHR31232:SF172">
    <property type="entry name" value="S-PROTEIN HOMOLOG"/>
    <property type="match status" value="1"/>
</dbReference>
<dbReference type="GO" id="GO:0005576">
    <property type="term" value="C:extracellular region"/>
    <property type="evidence" value="ECO:0007669"/>
    <property type="project" value="UniProtKB-SubCell"/>
</dbReference>
<gene>
    <name evidence="7" type="ORF">CTI12_AA024970</name>
</gene>
<keyword evidence="3 6" id="KW-0713">Self-incompatibility</keyword>
<evidence type="ECO:0000256" key="4">
    <source>
        <dbReference type="ARBA" id="ARBA00022525"/>
    </source>
</evidence>
<organism evidence="7 8">
    <name type="scientific">Artemisia annua</name>
    <name type="common">Sweet wormwood</name>
    <dbReference type="NCBI Taxonomy" id="35608"/>
    <lineage>
        <taxon>Eukaryota</taxon>
        <taxon>Viridiplantae</taxon>
        <taxon>Streptophyta</taxon>
        <taxon>Embryophyta</taxon>
        <taxon>Tracheophyta</taxon>
        <taxon>Spermatophyta</taxon>
        <taxon>Magnoliopsida</taxon>
        <taxon>eudicotyledons</taxon>
        <taxon>Gunneridae</taxon>
        <taxon>Pentapetalae</taxon>
        <taxon>asterids</taxon>
        <taxon>campanulids</taxon>
        <taxon>Asterales</taxon>
        <taxon>Asteraceae</taxon>
        <taxon>Asteroideae</taxon>
        <taxon>Anthemideae</taxon>
        <taxon>Artemisiinae</taxon>
        <taxon>Artemisia</taxon>
    </lineage>
</organism>
<evidence type="ECO:0000256" key="5">
    <source>
        <dbReference type="ARBA" id="ARBA00022729"/>
    </source>
</evidence>
<comment type="subcellular location">
    <subcellularLocation>
        <location evidence="1 6">Secreted</location>
    </subcellularLocation>
</comment>
<sequence>MNLFIRALFIFATIPLCVASSPNDLCFFRMYITNGIEDKIAVHVSKRGGEDLGNRTLAFNEEFDWKFGVVLFRTYYRGEFWWGSHYKTTSIFNRYVFGNCFNGNIFAVQRCYWLVKPDGIYLSDNNGTFPDDWNQVERW</sequence>
<reference evidence="7 8" key="1">
    <citation type="journal article" date="2018" name="Mol. Plant">
        <title>The genome of Artemisia annua provides insight into the evolution of Asteraceae family and artemisinin biosynthesis.</title>
        <authorList>
            <person name="Shen Q."/>
            <person name="Zhang L."/>
            <person name="Liao Z."/>
            <person name="Wang S."/>
            <person name="Yan T."/>
            <person name="Shi P."/>
            <person name="Liu M."/>
            <person name="Fu X."/>
            <person name="Pan Q."/>
            <person name="Wang Y."/>
            <person name="Lv Z."/>
            <person name="Lu X."/>
            <person name="Zhang F."/>
            <person name="Jiang W."/>
            <person name="Ma Y."/>
            <person name="Chen M."/>
            <person name="Hao X."/>
            <person name="Li L."/>
            <person name="Tang Y."/>
            <person name="Lv G."/>
            <person name="Zhou Y."/>
            <person name="Sun X."/>
            <person name="Brodelius P.E."/>
            <person name="Rose J.K.C."/>
            <person name="Tang K."/>
        </authorList>
    </citation>
    <scope>NUCLEOTIDE SEQUENCE [LARGE SCALE GENOMIC DNA]</scope>
    <source>
        <strain evidence="8">cv. Huhao1</strain>
        <tissue evidence="7">Leaf</tissue>
    </source>
</reference>